<feature type="compositionally biased region" description="Polar residues" evidence="1">
    <location>
        <begin position="53"/>
        <end position="65"/>
    </location>
</feature>
<evidence type="ECO:0000313" key="2">
    <source>
        <dbReference type="EMBL" id="NHC34340.1"/>
    </source>
</evidence>
<evidence type="ECO:0000313" key="3">
    <source>
        <dbReference type="Proteomes" id="UP000031532"/>
    </source>
</evidence>
<dbReference type="Proteomes" id="UP000031532">
    <property type="component" value="Unassembled WGS sequence"/>
</dbReference>
<proteinExistence type="predicted"/>
<gene>
    <name evidence="2" type="ORF">QH73_0006650</name>
</gene>
<dbReference type="OrthoDB" id="517878at2"/>
<dbReference type="RefSeq" id="WP_015153918.1">
    <property type="nucleotide sequence ID" value="NZ_JTJC03000001.1"/>
</dbReference>
<reference evidence="2 3" key="1">
    <citation type="journal article" date="2015" name="Genome Announc.">
        <title>Draft Genome Sequence of the Terrestrial Cyanobacterium Scytonema millei VB511283, Isolated from Eastern India.</title>
        <authorList>
            <person name="Sen D."/>
            <person name="Chandrababunaidu M.M."/>
            <person name="Singh D."/>
            <person name="Sanghi N."/>
            <person name="Ghorai A."/>
            <person name="Mishra G.P."/>
            <person name="Madduluri M."/>
            <person name="Adhikary S.P."/>
            <person name="Tripathy S."/>
        </authorList>
    </citation>
    <scope>NUCLEOTIDE SEQUENCE [LARGE SCALE GENOMIC DNA]</scope>
    <source>
        <strain evidence="2 3">VB511283</strain>
    </source>
</reference>
<organism evidence="2 3">
    <name type="scientific">Scytonema millei VB511283</name>
    <dbReference type="NCBI Taxonomy" id="1245923"/>
    <lineage>
        <taxon>Bacteria</taxon>
        <taxon>Bacillati</taxon>
        <taxon>Cyanobacteriota</taxon>
        <taxon>Cyanophyceae</taxon>
        <taxon>Nostocales</taxon>
        <taxon>Scytonemataceae</taxon>
        <taxon>Scytonema</taxon>
    </lineage>
</organism>
<accession>A0A9X5E304</accession>
<comment type="caution">
    <text evidence="2">The sequence shown here is derived from an EMBL/GenBank/DDBJ whole genome shotgun (WGS) entry which is preliminary data.</text>
</comment>
<dbReference type="EMBL" id="JTJC03000001">
    <property type="protein sequence ID" value="NHC34340.1"/>
    <property type="molecule type" value="Genomic_DNA"/>
</dbReference>
<feature type="region of interest" description="Disordered" evidence="1">
    <location>
        <begin position="46"/>
        <end position="65"/>
    </location>
</feature>
<dbReference type="AlphaFoldDB" id="A0A9X5E304"/>
<name>A0A9X5E304_9CYAN</name>
<evidence type="ECO:0000256" key="1">
    <source>
        <dbReference type="SAM" id="MobiDB-lite"/>
    </source>
</evidence>
<protein>
    <submittedName>
        <fullName evidence="2">Uncharacterized protein</fullName>
    </submittedName>
</protein>
<keyword evidence="3" id="KW-1185">Reference proteome</keyword>
<sequence length="65" mass="7446">MSTQEQARALMMRHHHVVKNRQQSMLNRAAAEIGFEGTTEYWNHIQGKPHPTFSANYDRSGSSMS</sequence>